<keyword evidence="2" id="KW-0812">Transmembrane</keyword>
<feature type="transmembrane region" description="Helical" evidence="2">
    <location>
        <begin position="65"/>
        <end position="83"/>
    </location>
</feature>
<organism evidence="3 4">
    <name type="scientific">Sphingomonas xinjiangensis</name>
    <dbReference type="NCBI Taxonomy" id="643568"/>
    <lineage>
        <taxon>Bacteria</taxon>
        <taxon>Pseudomonadati</taxon>
        <taxon>Pseudomonadota</taxon>
        <taxon>Alphaproteobacteria</taxon>
        <taxon>Sphingomonadales</taxon>
        <taxon>Sphingomonadaceae</taxon>
        <taxon>Sphingomonas</taxon>
    </lineage>
</organism>
<keyword evidence="2" id="KW-0472">Membrane</keyword>
<dbReference type="RefSeq" id="WP_184083512.1">
    <property type="nucleotide sequence ID" value="NZ_JACIJF010000001.1"/>
</dbReference>
<name>A0A840YNK4_9SPHN</name>
<sequence>MSSNPDLIAAQARVEAARARLTGTLSEVQTRLKPGNLAQNAMDSATTTLTTAAQRGADAARARPYAAAGVAGGVVLFLARGWIGKLLRRKPRQNATPAGAGGLNDEETATAYAVRKGQQP</sequence>
<dbReference type="EMBL" id="JACIJF010000001">
    <property type="protein sequence ID" value="MBB5709092.1"/>
    <property type="molecule type" value="Genomic_DNA"/>
</dbReference>
<gene>
    <name evidence="3" type="ORF">FHT02_000298</name>
</gene>
<reference evidence="3 4" key="1">
    <citation type="submission" date="2020-08" db="EMBL/GenBank/DDBJ databases">
        <title>Genomic Encyclopedia of Type Strains, Phase IV (KMG-IV): sequencing the most valuable type-strain genomes for metagenomic binning, comparative biology and taxonomic classification.</title>
        <authorList>
            <person name="Goeker M."/>
        </authorList>
    </citation>
    <scope>NUCLEOTIDE SEQUENCE [LARGE SCALE GENOMIC DNA]</scope>
    <source>
        <strain evidence="3 4">DSM 26736</strain>
    </source>
</reference>
<dbReference type="InterPro" id="IPR022062">
    <property type="entry name" value="DUF3618"/>
</dbReference>
<evidence type="ECO:0000256" key="1">
    <source>
        <dbReference type="SAM" id="MobiDB-lite"/>
    </source>
</evidence>
<comment type="caution">
    <text evidence="3">The sequence shown here is derived from an EMBL/GenBank/DDBJ whole genome shotgun (WGS) entry which is preliminary data.</text>
</comment>
<proteinExistence type="predicted"/>
<accession>A0A840YNK4</accession>
<protein>
    <submittedName>
        <fullName evidence="3">ElaB/YqjD/DUF883 family membrane-anchored ribosome-binding protein</fullName>
    </submittedName>
</protein>
<feature type="region of interest" description="Disordered" evidence="1">
    <location>
        <begin position="89"/>
        <end position="120"/>
    </location>
</feature>
<evidence type="ECO:0000313" key="3">
    <source>
        <dbReference type="EMBL" id="MBB5709092.1"/>
    </source>
</evidence>
<evidence type="ECO:0000256" key="2">
    <source>
        <dbReference type="SAM" id="Phobius"/>
    </source>
</evidence>
<evidence type="ECO:0000313" key="4">
    <source>
        <dbReference type="Proteomes" id="UP000527143"/>
    </source>
</evidence>
<dbReference type="AlphaFoldDB" id="A0A840YNK4"/>
<dbReference type="Pfam" id="PF12277">
    <property type="entry name" value="DUF3618"/>
    <property type="match status" value="1"/>
</dbReference>
<keyword evidence="2" id="KW-1133">Transmembrane helix</keyword>
<dbReference type="Proteomes" id="UP000527143">
    <property type="component" value="Unassembled WGS sequence"/>
</dbReference>
<keyword evidence="4" id="KW-1185">Reference proteome</keyword>